<gene>
    <name evidence="1" type="ORF">PGLA1383_LOCUS9571</name>
</gene>
<dbReference type="EMBL" id="CAJNNV010004518">
    <property type="protein sequence ID" value="CAE8590860.1"/>
    <property type="molecule type" value="Genomic_DNA"/>
</dbReference>
<comment type="caution">
    <text evidence="1">The sequence shown here is derived from an EMBL/GenBank/DDBJ whole genome shotgun (WGS) entry which is preliminary data.</text>
</comment>
<evidence type="ECO:0000313" key="2">
    <source>
        <dbReference type="Proteomes" id="UP000654075"/>
    </source>
</evidence>
<keyword evidence="2" id="KW-1185">Reference proteome</keyword>
<sequence>AHKAAVVSIPLTETRDLPVGLGPQVGAVVHRHPTAAQIGLGPQIGVKIRPGHRLRASVVSPGSSWLYFVAELQDHNGLARFVVGLASVLVLFGVLEHEAAKQGRTTSAKRFFNALATVRKRGADAKA</sequence>
<accession>A0A813DSH7</accession>
<feature type="non-terminal residue" evidence="1">
    <location>
        <position position="127"/>
    </location>
</feature>
<name>A0A813DSH7_POLGL</name>
<dbReference type="Proteomes" id="UP000654075">
    <property type="component" value="Unassembled WGS sequence"/>
</dbReference>
<proteinExistence type="predicted"/>
<organism evidence="1 2">
    <name type="scientific">Polarella glacialis</name>
    <name type="common">Dinoflagellate</name>
    <dbReference type="NCBI Taxonomy" id="89957"/>
    <lineage>
        <taxon>Eukaryota</taxon>
        <taxon>Sar</taxon>
        <taxon>Alveolata</taxon>
        <taxon>Dinophyceae</taxon>
        <taxon>Suessiales</taxon>
        <taxon>Suessiaceae</taxon>
        <taxon>Polarella</taxon>
    </lineage>
</organism>
<evidence type="ECO:0000313" key="1">
    <source>
        <dbReference type="EMBL" id="CAE8590860.1"/>
    </source>
</evidence>
<protein>
    <submittedName>
        <fullName evidence="1">Uncharacterized protein</fullName>
    </submittedName>
</protein>
<reference evidence="1" key="1">
    <citation type="submission" date="2021-02" db="EMBL/GenBank/DDBJ databases">
        <authorList>
            <person name="Dougan E. K."/>
            <person name="Rhodes N."/>
            <person name="Thang M."/>
            <person name="Chan C."/>
        </authorList>
    </citation>
    <scope>NUCLEOTIDE SEQUENCE</scope>
</reference>
<dbReference type="AlphaFoldDB" id="A0A813DSH7"/>